<keyword evidence="2" id="KW-1185">Reference proteome</keyword>
<dbReference type="Proteomes" id="UP000887116">
    <property type="component" value="Unassembled WGS sequence"/>
</dbReference>
<evidence type="ECO:0000313" key="2">
    <source>
        <dbReference type="Proteomes" id="UP000887116"/>
    </source>
</evidence>
<comment type="caution">
    <text evidence="1">The sequence shown here is derived from an EMBL/GenBank/DDBJ whole genome shotgun (WGS) entry which is preliminary data.</text>
</comment>
<reference evidence="1" key="1">
    <citation type="submission" date="2020-07" db="EMBL/GenBank/DDBJ databases">
        <title>Multicomponent nature underlies the extraordinary mechanical properties of spider dragline silk.</title>
        <authorList>
            <person name="Kono N."/>
            <person name="Nakamura H."/>
            <person name="Mori M."/>
            <person name="Yoshida Y."/>
            <person name="Ohtoshi R."/>
            <person name="Malay A.D."/>
            <person name="Moran D.A.P."/>
            <person name="Tomita M."/>
            <person name="Numata K."/>
            <person name="Arakawa K."/>
        </authorList>
    </citation>
    <scope>NUCLEOTIDE SEQUENCE</scope>
</reference>
<sequence length="92" mass="10629">MSKRFRGENFWGKPEAIRELLKELGDDEEFISEDESENEDFIEVENSEFLGSINISLRNAHVIYVHNMARKSEKALSGRKFAISLNRDLLAP</sequence>
<evidence type="ECO:0000313" key="1">
    <source>
        <dbReference type="EMBL" id="GFR03465.1"/>
    </source>
</evidence>
<organism evidence="1 2">
    <name type="scientific">Trichonephila clavata</name>
    <name type="common">Joro spider</name>
    <name type="synonym">Nephila clavata</name>
    <dbReference type="NCBI Taxonomy" id="2740835"/>
    <lineage>
        <taxon>Eukaryota</taxon>
        <taxon>Metazoa</taxon>
        <taxon>Ecdysozoa</taxon>
        <taxon>Arthropoda</taxon>
        <taxon>Chelicerata</taxon>
        <taxon>Arachnida</taxon>
        <taxon>Araneae</taxon>
        <taxon>Araneomorphae</taxon>
        <taxon>Entelegynae</taxon>
        <taxon>Araneoidea</taxon>
        <taxon>Nephilidae</taxon>
        <taxon>Trichonephila</taxon>
    </lineage>
</organism>
<protein>
    <submittedName>
        <fullName evidence="1">Uncharacterized protein</fullName>
    </submittedName>
</protein>
<accession>A0A8X6IEY7</accession>
<gene>
    <name evidence="1" type="ORF">TNCT_580321</name>
</gene>
<dbReference type="EMBL" id="BMAO01015682">
    <property type="protein sequence ID" value="GFR03465.1"/>
    <property type="molecule type" value="Genomic_DNA"/>
</dbReference>
<dbReference type="AlphaFoldDB" id="A0A8X6IEY7"/>
<name>A0A8X6IEY7_TRICU</name>
<proteinExistence type="predicted"/>